<organism evidence="1 2">
    <name type="scientific">Pluteus cervinus</name>
    <dbReference type="NCBI Taxonomy" id="181527"/>
    <lineage>
        <taxon>Eukaryota</taxon>
        <taxon>Fungi</taxon>
        <taxon>Dikarya</taxon>
        <taxon>Basidiomycota</taxon>
        <taxon>Agaricomycotina</taxon>
        <taxon>Agaricomycetes</taxon>
        <taxon>Agaricomycetidae</taxon>
        <taxon>Agaricales</taxon>
        <taxon>Pluteineae</taxon>
        <taxon>Pluteaceae</taxon>
        <taxon>Pluteus</taxon>
    </lineage>
</organism>
<dbReference type="Proteomes" id="UP000308600">
    <property type="component" value="Unassembled WGS sequence"/>
</dbReference>
<evidence type="ECO:0000313" key="1">
    <source>
        <dbReference type="EMBL" id="TFK71595.1"/>
    </source>
</evidence>
<reference evidence="1 2" key="1">
    <citation type="journal article" date="2019" name="Nat. Ecol. Evol.">
        <title>Megaphylogeny resolves global patterns of mushroom evolution.</title>
        <authorList>
            <person name="Varga T."/>
            <person name="Krizsan K."/>
            <person name="Foldi C."/>
            <person name="Dima B."/>
            <person name="Sanchez-Garcia M."/>
            <person name="Sanchez-Ramirez S."/>
            <person name="Szollosi G.J."/>
            <person name="Szarkandi J.G."/>
            <person name="Papp V."/>
            <person name="Albert L."/>
            <person name="Andreopoulos W."/>
            <person name="Angelini C."/>
            <person name="Antonin V."/>
            <person name="Barry K.W."/>
            <person name="Bougher N.L."/>
            <person name="Buchanan P."/>
            <person name="Buyck B."/>
            <person name="Bense V."/>
            <person name="Catcheside P."/>
            <person name="Chovatia M."/>
            <person name="Cooper J."/>
            <person name="Damon W."/>
            <person name="Desjardin D."/>
            <person name="Finy P."/>
            <person name="Geml J."/>
            <person name="Haridas S."/>
            <person name="Hughes K."/>
            <person name="Justo A."/>
            <person name="Karasinski D."/>
            <person name="Kautmanova I."/>
            <person name="Kiss B."/>
            <person name="Kocsube S."/>
            <person name="Kotiranta H."/>
            <person name="LaButti K.M."/>
            <person name="Lechner B.E."/>
            <person name="Liimatainen K."/>
            <person name="Lipzen A."/>
            <person name="Lukacs Z."/>
            <person name="Mihaltcheva S."/>
            <person name="Morgado L.N."/>
            <person name="Niskanen T."/>
            <person name="Noordeloos M.E."/>
            <person name="Ohm R.A."/>
            <person name="Ortiz-Santana B."/>
            <person name="Ovrebo C."/>
            <person name="Racz N."/>
            <person name="Riley R."/>
            <person name="Savchenko A."/>
            <person name="Shiryaev A."/>
            <person name="Soop K."/>
            <person name="Spirin V."/>
            <person name="Szebenyi C."/>
            <person name="Tomsovsky M."/>
            <person name="Tulloss R.E."/>
            <person name="Uehling J."/>
            <person name="Grigoriev I.V."/>
            <person name="Vagvolgyi C."/>
            <person name="Papp T."/>
            <person name="Martin F.M."/>
            <person name="Miettinen O."/>
            <person name="Hibbett D.S."/>
            <person name="Nagy L.G."/>
        </authorList>
    </citation>
    <scope>NUCLEOTIDE SEQUENCE [LARGE SCALE GENOMIC DNA]</scope>
    <source>
        <strain evidence="1 2">NL-1719</strain>
    </source>
</reference>
<name>A0ACD3B0Q8_9AGAR</name>
<evidence type="ECO:0000313" key="2">
    <source>
        <dbReference type="Proteomes" id="UP000308600"/>
    </source>
</evidence>
<dbReference type="EMBL" id="ML208296">
    <property type="protein sequence ID" value="TFK71595.1"/>
    <property type="molecule type" value="Genomic_DNA"/>
</dbReference>
<accession>A0ACD3B0Q8</accession>
<gene>
    <name evidence="1" type="ORF">BDN72DRAFT_434453</name>
</gene>
<sequence length="231" mass="26764">MDIDILDWFMSPRCAFDLSELSKFHCFKSPDETSSYSLCQKFVNFIATSLQDLALSPPLAFGQITHPHPVHPVSATTQFNPIPNLSCLRLSLIQNTAMDPRSIHLPWAIKLLANLSHPQNPQYLDISYDFNDWDHSKPVEAQLDSYEYYLDPSRRQIIGWDDFDDLLSSKTFASLHTIHFAVLSRRKILYPVFKAILPKLLPKLNQKGLLKVTRTNELGLMSEREFWYYCR</sequence>
<protein>
    <submittedName>
        <fullName evidence="1">Uncharacterized protein</fullName>
    </submittedName>
</protein>
<keyword evidence="2" id="KW-1185">Reference proteome</keyword>
<proteinExistence type="predicted"/>